<proteinExistence type="predicted"/>
<gene>
    <name evidence="1" type="ORF">ABT317_09730</name>
</gene>
<name>A0ABV1VZD3_9ACTN</name>
<dbReference type="Proteomes" id="UP001458415">
    <property type="component" value="Unassembled WGS sequence"/>
</dbReference>
<comment type="caution">
    <text evidence="1">The sequence shown here is derived from an EMBL/GenBank/DDBJ whole genome shotgun (WGS) entry which is preliminary data.</text>
</comment>
<accession>A0ABV1VZD3</accession>
<organism evidence="1 2">
    <name type="scientific">Streptomyces carpinensis</name>
    <dbReference type="NCBI Taxonomy" id="66369"/>
    <lineage>
        <taxon>Bacteria</taxon>
        <taxon>Bacillati</taxon>
        <taxon>Actinomycetota</taxon>
        <taxon>Actinomycetes</taxon>
        <taxon>Kitasatosporales</taxon>
        <taxon>Streptomycetaceae</taxon>
        <taxon>Streptomyces</taxon>
    </lineage>
</organism>
<sequence>MWIKVCGTFEVSAVGTWMSEMTSSSLVLPADGADSSRLTALLHRAATGRDTQAWSDLWTELYHNGSLDVSHPLVLPALTDMVEGDDADTAAAALHLAGALLVQADQRYETRELRHQHAPTSHACWPLRTGCGRPPLTRTTTATCLRRS</sequence>
<protein>
    <submittedName>
        <fullName evidence="1">Uncharacterized protein</fullName>
    </submittedName>
</protein>
<dbReference type="EMBL" id="JBEPCU010000109">
    <property type="protein sequence ID" value="MER6977286.1"/>
    <property type="molecule type" value="Genomic_DNA"/>
</dbReference>
<evidence type="ECO:0000313" key="2">
    <source>
        <dbReference type="Proteomes" id="UP001458415"/>
    </source>
</evidence>
<keyword evidence="2" id="KW-1185">Reference proteome</keyword>
<evidence type="ECO:0000313" key="1">
    <source>
        <dbReference type="EMBL" id="MER6977286.1"/>
    </source>
</evidence>
<reference evidence="1 2" key="1">
    <citation type="submission" date="2024-06" db="EMBL/GenBank/DDBJ databases">
        <title>The Natural Products Discovery Center: Release of the First 8490 Sequenced Strains for Exploring Actinobacteria Biosynthetic Diversity.</title>
        <authorList>
            <person name="Kalkreuter E."/>
            <person name="Kautsar S.A."/>
            <person name="Yang D."/>
            <person name="Bader C.D."/>
            <person name="Teijaro C.N."/>
            <person name="Fluegel L."/>
            <person name="Davis C.M."/>
            <person name="Simpson J.R."/>
            <person name="Lauterbach L."/>
            <person name="Steele A.D."/>
            <person name="Gui C."/>
            <person name="Meng S."/>
            <person name="Li G."/>
            <person name="Viehrig K."/>
            <person name="Ye F."/>
            <person name="Su P."/>
            <person name="Kiefer A.F."/>
            <person name="Nichols A."/>
            <person name="Cepeda A.J."/>
            <person name="Yan W."/>
            <person name="Fan B."/>
            <person name="Jiang Y."/>
            <person name="Adhikari A."/>
            <person name="Zheng C.-J."/>
            <person name="Schuster L."/>
            <person name="Cowan T.M."/>
            <person name="Smanski M.J."/>
            <person name="Chevrette M.G."/>
            <person name="De Carvalho L.P.S."/>
            <person name="Shen B."/>
        </authorList>
    </citation>
    <scope>NUCLEOTIDE SEQUENCE [LARGE SCALE GENOMIC DNA]</scope>
    <source>
        <strain evidence="1 2">NPDC000634</strain>
    </source>
</reference>